<dbReference type="EMBL" id="CP029190">
    <property type="protein sequence ID" value="QES51922.1"/>
    <property type="molecule type" value="Genomic_DNA"/>
</dbReference>
<dbReference type="RefSeq" id="WP_150205309.1">
    <property type="nucleotide sequence ID" value="NZ_CP029190.1"/>
</dbReference>
<dbReference type="Gene3D" id="3.40.1580.10">
    <property type="entry name" value="SMI1/KNR4-like"/>
    <property type="match status" value="1"/>
</dbReference>
<accession>A0A5P2CUG0</accession>
<dbReference type="InterPro" id="IPR018958">
    <property type="entry name" value="Knr4/Smi1-like_dom"/>
</dbReference>
<feature type="domain" description="Knr4/Smi1-like" evidence="1">
    <location>
        <begin position="20"/>
        <end position="146"/>
    </location>
</feature>
<evidence type="ECO:0000313" key="3">
    <source>
        <dbReference type="EMBL" id="QES51922.1"/>
    </source>
</evidence>
<dbReference type="Pfam" id="PF09346">
    <property type="entry name" value="SMI1_KNR4"/>
    <property type="match status" value="1"/>
</dbReference>
<dbReference type="AlphaFoldDB" id="A0A5P2CUG0"/>
<proteinExistence type="predicted"/>
<name>A0A5P2CUG0_STRVZ</name>
<evidence type="ECO:0000313" key="2">
    <source>
        <dbReference type="EMBL" id="QES46495.1"/>
    </source>
</evidence>
<dbReference type="EMBL" id="CP029190">
    <property type="protein sequence ID" value="QES46495.1"/>
    <property type="molecule type" value="Genomic_DNA"/>
</dbReference>
<dbReference type="SUPFAM" id="SSF160631">
    <property type="entry name" value="SMI1/KNR4-like"/>
    <property type="match status" value="1"/>
</dbReference>
<reference evidence="2 4" key="1">
    <citation type="submission" date="2018-05" db="EMBL/GenBank/DDBJ databases">
        <title>Streptomyces venezuelae.</title>
        <authorList>
            <person name="Kim W."/>
            <person name="Lee N."/>
            <person name="Cho B.-K."/>
        </authorList>
    </citation>
    <scope>NUCLEOTIDE SEQUENCE [LARGE SCALE GENOMIC DNA]</scope>
    <source>
        <strain evidence="2 4">ATCC 21782</strain>
    </source>
</reference>
<evidence type="ECO:0000313" key="4">
    <source>
        <dbReference type="Proteomes" id="UP000325211"/>
    </source>
</evidence>
<dbReference type="OrthoDB" id="5572373at2"/>
<dbReference type="Proteomes" id="UP000325211">
    <property type="component" value="Chromosome"/>
</dbReference>
<evidence type="ECO:0000259" key="1">
    <source>
        <dbReference type="Pfam" id="PF09346"/>
    </source>
</evidence>
<sequence length="174" mass="19125">MTALERLRHLVQPSSRGTLIDWDDIAAAYGTRFPSDYRDFLSVYGSGEIDGILAVFAPSTDPHFPSRHTSRLPADVLDLPEVDEWNDPLHAELYGPADIMVWGETVEADVLGWITSSDEPGTWPVAVYAHGGEWTVYDCTMTEFLLQLLTGEFDGNPTGLTLLFGKGSAEFTTG</sequence>
<protein>
    <recommendedName>
        <fullName evidence="1">Knr4/Smi1-like domain-containing protein</fullName>
    </recommendedName>
</protein>
<dbReference type="InterPro" id="IPR037883">
    <property type="entry name" value="Knr4/Smi1-like_sf"/>
</dbReference>
<organism evidence="2 4">
    <name type="scientific">Streptomyces venezuelae</name>
    <dbReference type="NCBI Taxonomy" id="54571"/>
    <lineage>
        <taxon>Bacteria</taxon>
        <taxon>Bacillati</taxon>
        <taxon>Actinomycetota</taxon>
        <taxon>Actinomycetes</taxon>
        <taxon>Kitasatosporales</taxon>
        <taxon>Streptomycetaceae</taxon>
        <taxon>Streptomyces</taxon>
    </lineage>
</organism>
<gene>
    <name evidence="2" type="ORF">DEJ50_00070</name>
    <name evidence="3" type="ORF">DEJ50_32875</name>
</gene>